<evidence type="ECO:0000256" key="1">
    <source>
        <dbReference type="ARBA" id="ARBA00001561"/>
    </source>
</evidence>
<proteinExistence type="predicted"/>
<accession>A0A0X3ASZ9</accession>
<dbReference type="SUPFAM" id="SSF53187">
    <property type="entry name" value="Zn-dependent exopeptidases"/>
    <property type="match status" value="1"/>
</dbReference>
<evidence type="ECO:0000313" key="4">
    <source>
        <dbReference type="EMBL" id="CVK16988.1"/>
    </source>
</evidence>
<dbReference type="CDD" id="cd02696">
    <property type="entry name" value="MurNAc-LAA"/>
    <property type="match status" value="1"/>
</dbReference>
<dbReference type="AlphaFoldDB" id="A0A0X3ASZ9"/>
<dbReference type="PANTHER" id="PTHR30404:SF8">
    <property type="entry name" value="AUTOLYSIN PH-RELATED"/>
    <property type="match status" value="1"/>
</dbReference>
<dbReference type="Pfam" id="PF01520">
    <property type="entry name" value="Amidase_3"/>
    <property type="match status" value="1"/>
</dbReference>
<dbReference type="InterPro" id="IPR002508">
    <property type="entry name" value="MurNAc-LAA_cat"/>
</dbReference>
<evidence type="ECO:0000313" key="5">
    <source>
        <dbReference type="Proteomes" id="UP000182761"/>
    </source>
</evidence>
<dbReference type="GO" id="GO:0009253">
    <property type="term" value="P:peptidoglycan catabolic process"/>
    <property type="evidence" value="ECO:0007669"/>
    <property type="project" value="InterPro"/>
</dbReference>
<dbReference type="Gene3D" id="3.40.630.40">
    <property type="entry name" value="Zn-dependent exopeptidases"/>
    <property type="match status" value="1"/>
</dbReference>
<dbReference type="EC" id="3.5.1.28" evidence="2"/>
<evidence type="ECO:0000259" key="3">
    <source>
        <dbReference type="SMART" id="SM00646"/>
    </source>
</evidence>
<dbReference type="PANTHER" id="PTHR30404">
    <property type="entry name" value="N-ACETYLMURAMOYL-L-ALANINE AMIDASE"/>
    <property type="match status" value="1"/>
</dbReference>
<sequence length="180" mass="19773">MITKKIYPLAGHSNTDPGAIANGYREADLTKELRNIIVNELKKRNYLKFQIDDDKDGLSTVLKKINPGKKDILLDIHFNSASPTATGTEVFLSNYAGDTSKNFAKELVDGTSKIIGITNRGVKPETLSARKRLAVLNKNGAAALIEVCFITNANDMAKYQANKIKLAAFIAELLIKYDTL</sequence>
<name>A0A0X3ASZ9_9FLAO</name>
<dbReference type="RefSeq" id="WP_055426165.1">
    <property type="nucleotide sequence ID" value="NZ_FCOR01000014.1"/>
</dbReference>
<dbReference type="OrthoDB" id="957753at2"/>
<comment type="catalytic activity">
    <reaction evidence="1">
        <text>Hydrolyzes the link between N-acetylmuramoyl residues and L-amino acid residues in certain cell-wall glycopeptides.</text>
        <dbReference type="EC" id="3.5.1.28"/>
    </reaction>
</comment>
<dbReference type="SMART" id="SM00646">
    <property type="entry name" value="Ami_3"/>
    <property type="match status" value="1"/>
</dbReference>
<dbReference type="Proteomes" id="UP000182761">
    <property type="component" value="Unassembled WGS sequence"/>
</dbReference>
<dbReference type="EMBL" id="FCOR01000014">
    <property type="protein sequence ID" value="CVK16988.1"/>
    <property type="molecule type" value="Genomic_DNA"/>
</dbReference>
<reference evidence="4 5" key="1">
    <citation type="submission" date="2016-01" db="EMBL/GenBank/DDBJ databases">
        <authorList>
            <person name="McClelland M."/>
            <person name="Jain A."/>
            <person name="Saraogi P."/>
            <person name="Mendelson R."/>
            <person name="Westerman R."/>
            <person name="SanMiguel P."/>
            <person name="Csonka L."/>
        </authorList>
    </citation>
    <scope>NUCLEOTIDE SEQUENCE [LARGE SCALE GENOMIC DNA]</scope>
    <source>
        <strain evidence="4 5">R-53146</strain>
    </source>
</reference>
<gene>
    <name evidence="4" type="ORF">Ga0061079_1142</name>
</gene>
<dbReference type="GO" id="GO:0008745">
    <property type="term" value="F:N-acetylmuramoyl-L-alanine amidase activity"/>
    <property type="evidence" value="ECO:0007669"/>
    <property type="project" value="UniProtKB-EC"/>
</dbReference>
<protein>
    <recommendedName>
        <fullName evidence="2">N-acetylmuramoyl-L-alanine amidase</fullName>
        <ecNumber evidence="2">3.5.1.28</ecNumber>
    </recommendedName>
</protein>
<evidence type="ECO:0000256" key="2">
    <source>
        <dbReference type="ARBA" id="ARBA00011901"/>
    </source>
</evidence>
<feature type="domain" description="MurNAc-LAA" evidence="3">
    <location>
        <begin position="62"/>
        <end position="175"/>
    </location>
</feature>
<keyword evidence="5" id="KW-1185">Reference proteome</keyword>
<dbReference type="InterPro" id="IPR050695">
    <property type="entry name" value="N-acetylmuramoyl_amidase_3"/>
</dbReference>
<dbReference type="GO" id="GO:0030288">
    <property type="term" value="C:outer membrane-bounded periplasmic space"/>
    <property type="evidence" value="ECO:0007669"/>
    <property type="project" value="TreeGrafter"/>
</dbReference>
<dbReference type="STRING" id="1586267.GCA_001418685_01856"/>
<organism evidence="4 5">
    <name type="scientific">Apibacter mensalis</name>
    <dbReference type="NCBI Taxonomy" id="1586267"/>
    <lineage>
        <taxon>Bacteria</taxon>
        <taxon>Pseudomonadati</taxon>
        <taxon>Bacteroidota</taxon>
        <taxon>Flavobacteriia</taxon>
        <taxon>Flavobacteriales</taxon>
        <taxon>Weeksellaceae</taxon>
        <taxon>Apibacter</taxon>
    </lineage>
</organism>